<dbReference type="RefSeq" id="WP_054587337.1">
    <property type="nucleotide sequence ID" value="NZ_CP012700.1"/>
</dbReference>
<reference evidence="1 2" key="1">
    <citation type="journal article" date="2015" name="Genome Announc.">
        <title>Complete Genome Sequence of Polypropylene Glycol- and Polyethylene Glycol-Degrading Sphingopyxis macrogoltabida Strain EY-1.</title>
        <authorList>
            <person name="Ohtsubo Y."/>
            <person name="Nagata Y."/>
            <person name="Numata M."/>
            <person name="Tsuchikane K."/>
            <person name="Hosoyama A."/>
            <person name="Yamazoe A."/>
            <person name="Tsuda M."/>
            <person name="Fujita N."/>
            <person name="Kawai F."/>
        </authorList>
    </citation>
    <scope>NUCLEOTIDE SEQUENCE [LARGE SCALE GENOMIC DNA]</scope>
    <source>
        <strain evidence="1 2">EY-1</strain>
    </source>
</reference>
<gene>
    <name evidence="1" type="ORF">AN936_06065</name>
</gene>
<dbReference type="EMBL" id="CP012700">
    <property type="protein sequence ID" value="ALH79945.1"/>
    <property type="molecule type" value="Genomic_DNA"/>
</dbReference>
<evidence type="ECO:0008006" key="3">
    <source>
        <dbReference type="Google" id="ProtNLM"/>
    </source>
</evidence>
<proteinExistence type="predicted"/>
<name>A0A0N9U9Z6_SPHMC</name>
<protein>
    <recommendedName>
        <fullName evidence="3">Phosphatidate cytidylyltransferase</fullName>
    </recommendedName>
</protein>
<dbReference type="KEGG" id="smag:AN936_06065"/>
<dbReference type="PATRIC" id="fig|33050.5.peg.1266"/>
<dbReference type="Proteomes" id="UP000058074">
    <property type="component" value="Chromosome"/>
</dbReference>
<evidence type="ECO:0000313" key="1">
    <source>
        <dbReference type="EMBL" id="ALH79945.1"/>
    </source>
</evidence>
<evidence type="ECO:0000313" key="2">
    <source>
        <dbReference type="Proteomes" id="UP000058074"/>
    </source>
</evidence>
<dbReference type="AlphaFoldDB" id="A0A0N9U9Z6"/>
<dbReference type="OrthoDB" id="7340718at2"/>
<accession>A0A0N9U9Z6</accession>
<organism evidence="1 2">
    <name type="scientific">Sphingopyxis macrogoltabida</name>
    <name type="common">Sphingomonas macrogoltabidus</name>
    <dbReference type="NCBI Taxonomy" id="33050"/>
    <lineage>
        <taxon>Bacteria</taxon>
        <taxon>Pseudomonadati</taxon>
        <taxon>Pseudomonadota</taxon>
        <taxon>Alphaproteobacteria</taxon>
        <taxon>Sphingomonadales</taxon>
        <taxon>Sphingomonadaceae</taxon>
        <taxon>Sphingopyxis</taxon>
    </lineage>
</organism>
<sequence length="286" mass="31043">MTDIGELVRAELSAPVDPRVAAMAAAIAAEYPGSARAVLFYGSCLRESELDGLMLDFYLIVSDYGDAYPKRWQAVANRLIPPNVYPFQHDGLIAKYAVLSEADFHRLNGPETRNVSVWARFAQPSRLVWAVDDTAADRAVAAVARAAPALLAAAGGVAGEAPLDWWRRAFALTYSVELRAERTGRAQSVVDADAGRYLAFSTPAIAAIPAGVRSGGWARRRAEGKALSIVRLAKASLTYAGGIDYLAWKINRHAGTKIEIKPWQRRWPLVAALTLVPRLMKSGAIR</sequence>